<proteinExistence type="inferred from homology"/>
<sequence length="98" mass="11064">MESETKESRQTRMESILKNQFAPQSFSLTDVSLEHAGHPGMTKGSKETHFRLQMVSSKFIGKSTVENHRAVYAELGEEFKKGLHALEMDLSSPEHQSN</sequence>
<dbReference type="RefSeq" id="WP_002974417.1">
    <property type="nucleotide sequence ID" value="NZ_AOGW02000010.1"/>
</dbReference>
<name>N1W237_9LEPT</name>
<protein>
    <submittedName>
        <fullName evidence="2">BolA-like protein</fullName>
    </submittedName>
</protein>
<dbReference type="InterPro" id="IPR036065">
    <property type="entry name" value="BolA-like_sf"/>
</dbReference>
<dbReference type="AlphaFoldDB" id="N1W237"/>
<dbReference type="SUPFAM" id="SSF82657">
    <property type="entry name" value="BolA-like"/>
    <property type="match status" value="1"/>
</dbReference>
<dbReference type="PIRSF" id="PIRSF003113">
    <property type="entry name" value="BolA"/>
    <property type="match status" value="1"/>
</dbReference>
<reference evidence="2" key="1">
    <citation type="submission" date="2013-03" db="EMBL/GenBank/DDBJ databases">
        <authorList>
            <person name="Harkins D.M."/>
            <person name="Durkin A.S."/>
            <person name="Brinkac L.M."/>
            <person name="Haft D.H."/>
            <person name="Selengut J.D."/>
            <person name="Sanka R."/>
            <person name="DePew J."/>
            <person name="Purushe J."/>
            <person name="Hartskeerl R.A."/>
            <person name="Ahmed A."/>
            <person name="van der Linden H."/>
            <person name="Goris M.G.A."/>
            <person name="Vinetz J.M."/>
            <person name="Sutton G.G."/>
            <person name="Nierman W.C."/>
            <person name="Fouts D.E."/>
        </authorList>
    </citation>
    <scope>NUCLEOTIDE SEQUENCE [LARGE SCALE GENOMIC DNA]</scope>
    <source>
        <strain evidence="2">LT 11-33</strain>
    </source>
</reference>
<comment type="caution">
    <text evidence="2">The sequence shown here is derived from an EMBL/GenBank/DDBJ whole genome shotgun (WGS) entry which is preliminary data.</text>
</comment>
<evidence type="ECO:0000313" key="3">
    <source>
        <dbReference type="Proteomes" id="UP000012371"/>
    </source>
</evidence>
<evidence type="ECO:0000256" key="1">
    <source>
        <dbReference type="RuleBase" id="RU003860"/>
    </source>
</evidence>
<dbReference type="Pfam" id="PF01722">
    <property type="entry name" value="BolA"/>
    <property type="match status" value="1"/>
</dbReference>
<dbReference type="InterPro" id="IPR002634">
    <property type="entry name" value="BolA"/>
</dbReference>
<comment type="similarity">
    <text evidence="1">Belongs to the BolA/IbaG family.</text>
</comment>
<dbReference type="EMBL" id="AOGW02000010">
    <property type="protein sequence ID" value="EMY61736.1"/>
    <property type="molecule type" value="Genomic_DNA"/>
</dbReference>
<organism evidence="2 3">
    <name type="scientific">Leptospira terpstrae serovar Hualin str. LT 11-33 = ATCC 700639</name>
    <dbReference type="NCBI Taxonomy" id="1257025"/>
    <lineage>
        <taxon>Bacteria</taxon>
        <taxon>Pseudomonadati</taxon>
        <taxon>Spirochaetota</taxon>
        <taxon>Spirochaetia</taxon>
        <taxon>Leptospirales</taxon>
        <taxon>Leptospiraceae</taxon>
        <taxon>Leptospira</taxon>
    </lineage>
</organism>
<dbReference type="PANTHER" id="PTHR46230">
    <property type="match status" value="1"/>
</dbReference>
<accession>N1W237</accession>
<evidence type="ECO:0000313" key="2">
    <source>
        <dbReference type="EMBL" id="EMY61736.1"/>
    </source>
</evidence>
<dbReference type="GO" id="GO:0016226">
    <property type="term" value="P:iron-sulfur cluster assembly"/>
    <property type="evidence" value="ECO:0007669"/>
    <property type="project" value="TreeGrafter"/>
</dbReference>
<gene>
    <name evidence="2" type="ORF">LEP1GSC203_1365</name>
</gene>
<dbReference type="PANTHER" id="PTHR46230:SF7">
    <property type="entry name" value="BOLA-LIKE PROTEIN 1"/>
    <property type="match status" value="1"/>
</dbReference>
<dbReference type="STRING" id="1257025.LEP1GSC203_1365"/>
<dbReference type="Proteomes" id="UP000012371">
    <property type="component" value="Unassembled WGS sequence"/>
</dbReference>
<keyword evidence="3" id="KW-1185">Reference proteome</keyword>
<dbReference type="Gene3D" id="3.30.300.90">
    <property type="entry name" value="BolA-like"/>
    <property type="match status" value="1"/>
</dbReference>